<evidence type="ECO:0000313" key="2">
    <source>
        <dbReference type="Proteomes" id="UP000521017"/>
    </source>
</evidence>
<dbReference type="InterPro" id="IPR011990">
    <property type="entry name" value="TPR-like_helical_dom_sf"/>
</dbReference>
<dbReference type="PANTHER" id="PTHR48098:SF6">
    <property type="entry name" value="FERRI-BACILLIBACTIN ESTERASE BESA"/>
    <property type="match status" value="1"/>
</dbReference>
<dbReference type="InterPro" id="IPR050583">
    <property type="entry name" value="Mycobacterial_A85_antigen"/>
</dbReference>
<proteinExistence type="predicted"/>
<dbReference type="Gene3D" id="3.40.50.1820">
    <property type="entry name" value="alpha/beta hydrolase"/>
    <property type="match status" value="1"/>
</dbReference>
<dbReference type="PANTHER" id="PTHR48098">
    <property type="entry name" value="ENTEROCHELIN ESTERASE-RELATED"/>
    <property type="match status" value="1"/>
</dbReference>
<dbReference type="Proteomes" id="UP000521017">
    <property type="component" value="Unassembled WGS sequence"/>
</dbReference>
<evidence type="ECO:0000313" key="1">
    <source>
        <dbReference type="EMBL" id="MBB6500567.1"/>
    </source>
</evidence>
<dbReference type="RefSeq" id="WP_184625470.1">
    <property type="nucleotide sequence ID" value="NZ_JACHCC010000006.1"/>
</dbReference>
<dbReference type="Pfam" id="PF00756">
    <property type="entry name" value="Esterase"/>
    <property type="match status" value="1"/>
</dbReference>
<comment type="caution">
    <text evidence="1">The sequence shown here is derived from an EMBL/GenBank/DDBJ whole genome shotgun (WGS) entry which is preliminary data.</text>
</comment>
<dbReference type="SUPFAM" id="SSF53474">
    <property type="entry name" value="alpha/beta-Hydrolases"/>
    <property type="match status" value="1"/>
</dbReference>
<accession>A0A7X0MIM8</accession>
<dbReference type="InterPro" id="IPR029058">
    <property type="entry name" value="AB_hydrolase_fold"/>
</dbReference>
<dbReference type="GO" id="GO:0016787">
    <property type="term" value="F:hydrolase activity"/>
    <property type="evidence" value="ECO:0007669"/>
    <property type="project" value="UniProtKB-KW"/>
</dbReference>
<dbReference type="InterPro" id="IPR000801">
    <property type="entry name" value="Esterase-like"/>
</dbReference>
<keyword evidence="1" id="KW-0378">Hydrolase</keyword>
<reference evidence="1 2" key="1">
    <citation type="submission" date="2020-08" db="EMBL/GenBank/DDBJ databases">
        <title>Genomic Encyclopedia of Type Strains, Phase IV (KMG-V): Genome sequencing to study the core and pangenomes of soil and plant-associated prokaryotes.</title>
        <authorList>
            <person name="Whitman W."/>
        </authorList>
    </citation>
    <scope>NUCLEOTIDE SEQUENCE [LARGE SCALE GENOMIC DNA]</scope>
    <source>
        <strain evidence="1 2">M2T3</strain>
    </source>
</reference>
<gene>
    <name evidence="1" type="ORF">HDF25_002715</name>
</gene>
<dbReference type="PROSITE" id="PS51257">
    <property type="entry name" value="PROKAR_LIPOPROTEIN"/>
    <property type="match status" value="1"/>
</dbReference>
<dbReference type="AlphaFoldDB" id="A0A7X0MIM8"/>
<dbReference type="SUPFAM" id="SSF48452">
    <property type="entry name" value="TPR-like"/>
    <property type="match status" value="1"/>
</dbReference>
<organism evidence="1 2">
    <name type="scientific">Pedobacter cryoconitis</name>
    <dbReference type="NCBI Taxonomy" id="188932"/>
    <lineage>
        <taxon>Bacteria</taxon>
        <taxon>Pseudomonadati</taxon>
        <taxon>Bacteroidota</taxon>
        <taxon>Sphingobacteriia</taxon>
        <taxon>Sphingobacteriales</taxon>
        <taxon>Sphingobacteriaceae</taxon>
        <taxon>Pedobacter</taxon>
    </lineage>
</organism>
<protein>
    <submittedName>
        <fullName evidence="1">Putative alpha/beta superfamily hydrolase</fullName>
    </submittedName>
</protein>
<name>A0A7X0MIM8_9SPHI</name>
<sequence>MKINAGVTNGIMKIYSLTILLIVILSCRLSAQQQSLNEKKIVSLPSQAEQVDHKIFIQLPKSYGHSKMRYPVIVIFDAHDPTLFDYTSAVVDRLMSTKDIPEAILVGVCQKDRGKELGVERSEITSMKFLQFIKDDLVVYLRSNYNIADYFTFIGHSLGGQFVSDAMMKYPEIFKSVISISGALNYPANNQEYNFYKRKVLTQMEKYVKSKVSIGIPQKYYFSVGDDGMQDSMFRLGALTADSILTSSNPAFLKWHFDEFKGFNHMTTPLVSIPAGLCFIYQDWHFSDSLAMDVLSTQKTDPIDALNKQQLKIKQSYGTDIALPDFLYDQFANFYLDKGNLVKAKYIADQIIISHPNDDAPFALMADILIKQGNKKGAIENLKRAQSNSSIEKYKEKIADLDKP</sequence>
<dbReference type="EMBL" id="JACHCC010000006">
    <property type="protein sequence ID" value="MBB6500567.1"/>
    <property type="molecule type" value="Genomic_DNA"/>
</dbReference>